<dbReference type="Pfam" id="PF13439">
    <property type="entry name" value="Glyco_transf_4"/>
    <property type="match status" value="1"/>
</dbReference>
<proteinExistence type="predicted"/>
<evidence type="ECO:0000259" key="4">
    <source>
        <dbReference type="Pfam" id="PF13439"/>
    </source>
</evidence>
<feature type="region of interest" description="Disordered" evidence="3">
    <location>
        <begin position="141"/>
        <end position="167"/>
    </location>
</feature>
<accession>A0A364V7W5</accession>
<reference evidence="5 6" key="1">
    <citation type="journal article" date="2018" name="Syst. Appl. Microbiol.">
        <title>Corynebacterium heidelbergense sp. nov., isolated from the preen glands of Egyptian geese (Alopochen aegyptiacus).</title>
        <authorList>
            <person name="Braun M.S."/>
            <person name="Wang E."/>
            <person name="Zimmermann S."/>
            <person name="Wink M."/>
        </authorList>
    </citation>
    <scope>NUCLEOTIDE SEQUENCE [LARGE SCALE GENOMIC DNA]</scope>
    <source>
        <strain evidence="5 6">647</strain>
    </source>
</reference>
<gene>
    <name evidence="5" type="ORF">DLJ54_02130</name>
</gene>
<evidence type="ECO:0000313" key="6">
    <source>
        <dbReference type="Proteomes" id="UP000251577"/>
    </source>
</evidence>
<keyword evidence="6" id="KW-1185">Reference proteome</keyword>
<organism evidence="5 6">
    <name type="scientific">Corynebacterium heidelbergense</name>
    <dbReference type="NCBI Taxonomy" id="2055947"/>
    <lineage>
        <taxon>Bacteria</taxon>
        <taxon>Bacillati</taxon>
        <taxon>Actinomycetota</taxon>
        <taxon>Actinomycetes</taxon>
        <taxon>Mycobacteriales</taxon>
        <taxon>Corynebacteriaceae</taxon>
        <taxon>Corynebacterium</taxon>
    </lineage>
</organism>
<protein>
    <recommendedName>
        <fullName evidence="4">Glycosyltransferase subfamily 4-like N-terminal domain-containing protein</fullName>
    </recommendedName>
</protein>
<comment type="caution">
    <text evidence="5">The sequence shown here is derived from an EMBL/GenBank/DDBJ whole genome shotgun (WGS) entry which is preliminary data.</text>
</comment>
<dbReference type="InterPro" id="IPR028098">
    <property type="entry name" value="Glyco_trans_4-like_N"/>
</dbReference>
<dbReference type="EMBL" id="QHCV01000012">
    <property type="protein sequence ID" value="RAV32729.1"/>
    <property type="molecule type" value="Genomic_DNA"/>
</dbReference>
<dbReference type="AlphaFoldDB" id="A0A364V7W5"/>
<evidence type="ECO:0000256" key="1">
    <source>
        <dbReference type="ARBA" id="ARBA00022676"/>
    </source>
</evidence>
<sequence>MLPDPIVDARDPQRWWPHPALQAQWWADNFPVDHPPQPHMAQMAEDSAGPADAVDAVHVHFGFEHLSVAEVEQFVAALRQRHIPLVVTVHDVDNPHLALPDQQADHRQRLGVLLAAAQCILTLSRGAQEEIERRYGRTATVVPHPPIVPDPQAVPRPMTRRAEEPGQRGMEHCTVGVFLKSLRSNVVRNPAFYRGLAATIYPATLQVFVHEDQADDELIHHLRATRERIDIRVHPPMPDEELYRQIRAQDAVVLPYERGTHSGWLRMCEDLGVPVAVPDCGFFFSQADPESPVREYSTGDGHAAGEALQELLVNPAAGVRLDSRPVVDVVGFHYQLYRELHSQRSQTGSR</sequence>
<dbReference type="Proteomes" id="UP000251577">
    <property type="component" value="Unassembled WGS sequence"/>
</dbReference>
<evidence type="ECO:0000256" key="3">
    <source>
        <dbReference type="SAM" id="MobiDB-lite"/>
    </source>
</evidence>
<dbReference type="SUPFAM" id="SSF53756">
    <property type="entry name" value="UDP-Glycosyltransferase/glycogen phosphorylase"/>
    <property type="match status" value="1"/>
</dbReference>
<name>A0A364V7W5_9CORY</name>
<keyword evidence="2" id="KW-0808">Transferase</keyword>
<dbReference type="Gene3D" id="3.40.50.2000">
    <property type="entry name" value="Glycogen Phosphorylase B"/>
    <property type="match status" value="1"/>
</dbReference>
<keyword evidence="1" id="KW-0328">Glycosyltransferase</keyword>
<feature type="compositionally biased region" description="Pro residues" evidence="3">
    <location>
        <begin position="143"/>
        <end position="154"/>
    </location>
</feature>
<evidence type="ECO:0000313" key="5">
    <source>
        <dbReference type="EMBL" id="RAV32729.1"/>
    </source>
</evidence>
<dbReference type="GO" id="GO:0016757">
    <property type="term" value="F:glycosyltransferase activity"/>
    <property type="evidence" value="ECO:0007669"/>
    <property type="project" value="UniProtKB-KW"/>
</dbReference>
<feature type="domain" description="Glycosyltransferase subfamily 4-like N-terminal" evidence="4">
    <location>
        <begin position="28"/>
        <end position="144"/>
    </location>
</feature>
<evidence type="ECO:0000256" key="2">
    <source>
        <dbReference type="ARBA" id="ARBA00022679"/>
    </source>
</evidence>